<feature type="region of interest" description="Disordered" evidence="1">
    <location>
        <begin position="245"/>
        <end position="299"/>
    </location>
</feature>
<dbReference type="Proteomes" id="UP000077266">
    <property type="component" value="Unassembled WGS sequence"/>
</dbReference>
<evidence type="ECO:0000313" key="2">
    <source>
        <dbReference type="EMBL" id="KZV83719.1"/>
    </source>
</evidence>
<organism evidence="2 3">
    <name type="scientific">Exidia glandulosa HHB12029</name>
    <dbReference type="NCBI Taxonomy" id="1314781"/>
    <lineage>
        <taxon>Eukaryota</taxon>
        <taxon>Fungi</taxon>
        <taxon>Dikarya</taxon>
        <taxon>Basidiomycota</taxon>
        <taxon>Agaricomycotina</taxon>
        <taxon>Agaricomycetes</taxon>
        <taxon>Auriculariales</taxon>
        <taxon>Exidiaceae</taxon>
        <taxon>Exidia</taxon>
    </lineage>
</organism>
<evidence type="ECO:0000256" key="1">
    <source>
        <dbReference type="SAM" id="MobiDB-lite"/>
    </source>
</evidence>
<feature type="compositionally biased region" description="Basic and acidic residues" evidence="1">
    <location>
        <begin position="283"/>
        <end position="292"/>
    </location>
</feature>
<feature type="compositionally biased region" description="Polar residues" evidence="1">
    <location>
        <begin position="47"/>
        <end position="60"/>
    </location>
</feature>
<reference evidence="2 3" key="1">
    <citation type="journal article" date="2016" name="Mol. Biol. Evol.">
        <title>Comparative Genomics of Early-Diverging Mushroom-Forming Fungi Provides Insights into the Origins of Lignocellulose Decay Capabilities.</title>
        <authorList>
            <person name="Nagy L.G."/>
            <person name="Riley R."/>
            <person name="Tritt A."/>
            <person name="Adam C."/>
            <person name="Daum C."/>
            <person name="Floudas D."/>
            <person name="Sun H."/>
            <person name="Yadav J.S."/>
            <person name="Pangilinan J."/>
            <person name="Larsson K.H."/>
            <person name="Matsuura K."/>
            <person name="Barry K."/>
            <person name="Labutti K."/>
            <person name="Kuo R."/>
            <person name="Ohm R.A."/>
            <person name="Bhattacharya S.S."/>
            <person name="Shirouzu T."/>
            <person name="Yoshinaga Y."/>
            <person name="Martin F.M."/>
            <person name="Grigoriev I.V."/>
            <person name="Hibbett D.S."/>
        </authorList>
    </citation>
    <scope>NUCLEOTIDE SEQUENCE [LARGE SCALE GENOMIC DNA]</scope>
    <source>
        <strain evidence="2 3">HHB12029</strain>
    </source>
</reference>
<gene>
    <name evidence="2" type="ORF">EXIGLDRAFT_305807</name>
</gene>
<feature type="region of interest" description="Disordered" evidence="1">
    <location>
        <begin position="146"/>
        <end position="175"/>
    </location>
</feature>
<evidence type="ECO:0000313" key="3">
    <source>
        <dbReference type="Proteomes" id="UP000077266"/>
    </source>
</evidence>
<proteinExistence type="predicted"/>
<dbReference type="InParanoid" id="A0A165ZL93"/>
<dbReference type="EMBL" id="KV426257">
    <property type="protein sequence ID" value="KZV83719.1"/>
    <property type="molecule type" value="Genomic_DNA"/>
</dbReference>
<protein>
    <submittedName>
        <fullName evidence="2">Uncharacterized protein</fullName>
    </submittedName>
</protein>
<dbReference type="AlphaFoldDB" id="A0A165ZL93"/>
<feature type="compositionally biased region" description="Polar residues" evidence="1">
    <location>
        <begin position="153"/>
        <end position="175"/>
    </location>
</feature>
<keyword evidence="3" id="KW-1185">Reference proteome</keyword>
<accession>A0A165ZL93</accession>
<name>A0A165ZL93_EXIGL</name>
<feature type="region of interest" description="Disordered" evidence="1">
    <location>
        <begin position="41"/>
        <end position="60"/>
    </location>
</feature>
<sequence length="333" mass="35985">MSEASQAAAFPCTPSWASVFAHLGSSAPDLKLQLAKVQEGEVDESITRSSTTLEQPTSPTGSDLLFPAVLASCTPTLPAQPTIRIANEEELSQRVQDVKSIGRRARVVRGVPSRNSTIVDLDVVEVAYLSPSPGLLPEPWDDAQSFVAPSPSTPKSVRSMGSPSQVSRPHTPTLQSWLPPSLHAGRMPEPLPSPQYQRQSGYNWDTMSLSNDMAWASSAPTLSVGEVPVTPTSVRSRTRIQLHDRTNASPLGPATRTGSPLPRRMLTEPAQSQSFRRVSGYRVESESADRAKLKEKKKALKKAKSEANLNLASRAKGFVRRVVSGKDTSVSRV</sequence>